<dbReference type="SUPFAM" id="SSF58104">
    <property type="entry name" value="Methyl-accepting chemotaxis protein (MCP) signaling domain"/>
    <property type="match status" value="1"/>
</dbReference>
<keyword evidence="1 2" id="KW-0807">Transducer</keyword>
<organism evidence="4 5">
    <name type="scientific">Campylobacter majalis</name>
    <dbReference type="NCBI Taxonomy" id="2790656"/>
    <lineage>
        <taxon>Bacteria</taxon>
        <taxon>Pseudomonadati</taxon>
        <taxon>Campylobacterota</taxon>
        <taxon>Epsilonproteobacteria</taxon>
        <taxon>Campylobacterales</taxon>
        <taxon>Campylobacteraceae</taxon>
        <taxon>Campylobacter</taxon>
    </lineage>
</organism>
<dbReference type="InterPro" id="IPR004089">
    <property type="entry name" value="MCPsignal_dom"/>
</dbReference>
<name>A0ABM8Q1P0_9BACT</name>
<keyword evidence="5" id="KW-1185">Reference proteome</keyword>
<proteinExistence type="predicted"/>
<comment type="caution">
    <text evidence="4">The sequence shown here is derived from an EMBL/GenBank/DDBJ whole genome shotgun (WGS) entry which is preliminary data.</text>
</comment>
<dbReference type="EMBL" id="CAJHOF010000001">
    <property type="protein sequence ID" value="CAD7286748.1"/>
    <property type="molecule type" value="Genomic_DNA"/>
</dbReference>
<feature type="domain" description="Methyl-accepting transducer" evidence="3">
    <location>
        <begin position="111"/>
        <end position="335"/>
    </location>
</feature>
<protein>
    <recommendedName>
        <fullName evidence="3">Methyl-accepting transducer domain-containing protein</fullName>
    </recommendedName>
</protein>
<sequence>MFGKKNKTNHDEILDVITAAKNGILEPRIINLNPNDTLGQIALGINDLLDQIEALQREMATSVSMAEKGATHRNIYSEGFRGLFKTNAINMSDGVNGIKAGQKGKTRGVLSEQFGELGNGTSGMNDVQNDLNISIDNLTQMAKIANETSKIADETLNNMNELSSNMSSLEGLINNSAHAIHTLTTRTDEISSVVGLIKDIAEQTNLLALNAAIEAARAGEHGRGFAVVADEVRKLAENTQRATSEISISIQTLQQETKEISQNSDEINRIAQAANVSVDVFRQTLIQFNDNAKATAETSKYVENKTLSIITKISQILTKTNIYSDVINERVEPENIQQIISEINSWHDEKQMTKFKHMPSYKTLRPLVDEFTAILKEISNSAKDGYNKENMNTIVSEFARLEAVSSKIFESYNNMVEDTK</sequence>
<reference evidence="4 5" key="1">
    <citation type="submission" date="2020-11" db="EMBL/GenBank/DDBJ databases">
        <authorList>
            <person name="Peeters C."/>
        </authorList>
    </citation>
    <scope>NUCLEOTIDE SEQUENCE [LARGE SCALE GENOMIC DNA]</scope>
    <source>
        <strain evidence="4 5">LMG 7974</strain>
    </source>
</reference>
<dbReference type="Gene3D" id="1.10.287.950">
    <property type="entry name" value="Methyl-accepting chemotaxis protein"/>
    <property type="match status" value="1"/>
</dbReference>
<dbReference type="PANTHER" id="PTHR32089:SF112">
    <property type="entry name" value="LYSOZYME-LIKE PROTEIN-RELATED"/>
    <property type="match status" value="1"/>
</dbReference>
<evidence type="ECO:0000256" key="2">
    <source>
        <dbReference type="PROSITE-ProRule" id="PRU00284"/>
    </source>
</evidence>
<dbReference type="Pfam" id="PF00015">
    <property type="entry name" value="MCPsignal"/>
    <property type="match status" value="1"/>
</dbReference>
<evidence type="ECO:0000313" key="4">
    <source>
        <dbReference type="EMBL" id="CAD7286748.1"/>
    </source>
</evidence>
<dbReference type="SMART" id="SM00283">
    <property type="entry name" value="MA"/>
    <property type="match status" value="1"/>
</dbReference>
<evidence type="ECO:0000313" key="5">
    <source>
        <dbReference type="Proteomes" id="UP000789803"/>
    </source>
</evidence>
<accession>A0ABM8Q1P0</accession>
<dbReference type="Proteomes" id="UP000789803">
    <property type="component" value="Unassembled WGS sequence"/>
</dbReference>
<dbReference type="PANTHER" id="PTHR32089">
    <property type="entry name" value="METHYL-ACCEPTING CHEMOTAXIS PROTEIN MCPB"/>
    <property type="match status" value="1"/>
</dbReference>
<evidence type="ECO:0000256" key="1">
    <source>
        <dbReference type="ARBA" id="ARBA00023224"/>
    </source>
</evidence>
<dbReference type="PROSITE" id="PS50111">
    <property type="entry name" value="CHEMOTAXIS_TRANSDUC_2"/>
    <property type="match status" value="1"/>
</dbReference>
<evidence type="ECO:0000259" key="3">
    <source>
        <dbReference type="PROSITE" id="PS50111"/>
    </source>
</evidence>
<gene>
    <name evidence="4" type="ORF">LMG7974_00064</name>
</gene>